<sequence>MNYNKENILTMSDKIDFSLIKFQDSKFKQTCLKYISNNGKKLSFRSERIPSESILICGMNYGLMIYVDDVMRSCLEHMDNYFSSDEVKKSMFGPKYDKMTYVPTIRKGKMGDYIILHFQKSQEEIDSVICKNGFKQDIKLTGKYTSSGKNEYKIHDSSNNSETSLKDYLSQSKDIQIVFHYKSISKRPNTNSYGVKLSITKMELDNPIKTNRYNKIYYNLDVTKSKSLSIKI</sequence>
<dbReference type="Proteomes" id="UP000274448">
    <property type="component" value="Segment"/>
</dbReference>
<dbReference type="EMBL" id="KM982403">
    <property type="protein sequence ID" value="AKI81178.1"/>
    <property type="molecule type" value="Genomic_DNA"/>
</dbReference>
<accession>E3VYM9</accession>
<organismHost>
    <name type="scientific">Acanthamoeba polyphaga</name>
    <name type="common">Amoeba</name>
    <dbReference type="NCBI Taxonomy" id="5757"/>
</organismHost>
<evidence type="ECO:0000313" key="3">
    <source>
        <dbReference type="EMBL" id="AKI81178.1"/>
    </source>
</evidence>
<accession>A0A0G2Y5Q0</accession>
<evidence type="ECO:0000313" key="5">
    <source>
        <dbReference type="Proteomes" id="UP000240552"/>
    </source>
</evidence>
<reference evidence="3 6" key="3">
    <citation type="submission" date="2014-10" db="EMBL/GenBank/DDBJ databases">
        <title>Pan-genome analysis of Brazilian lineage A amoebal mimiviruses.</title>
        <authorList>
            <person name="Assis F.L."/>
            <person name="Abrahao J.S."/>
            <person name="Kroon E.G."/>
            <person name="Dornas F.P."/>
            <person name="Andrade K.R."/>
            <person name="Borato P.V.M."/>
            <person name="Pilotto M.R."/>
            <person name="Benamar S."/>
            <person name="LaScola B."/>
            <person name="Colson P."/>
        </authorList>
    </citation>
    <scope>NUCLEOTIDE SEQUENCE [LARGE SCALE GENOMIC DNA]</scope>
    <source>
        <strain evidence="3 6">Amazonia</strain>
    </source>
</reference>
<dbReference type="KEGG" id="vg:9925134"/>
<reference evidence="1 4" key="2">
    <citation type="journal article" date="2011" name="Virol. J.">
        <title>Breaking the 1000-gene barrier for Mimivirus using ultra-deep genome and transcriptome sequencing.</title>
        <authorList>
            <person name="Legendre M."/>
            <person name="Santini S."/>
            <person name="Rico A."/>
            <person name="Abergel C."/>
            <person name="Claverie J.M."/>
        </authorList>
    </citation>
    <scope>NUCLEOTIDE SEQUENCE [LARGE SCALE GENOMIC DNA]</scope>
</reference>
<reference evidence="2 5" key="1">
    <citation type="journal article" date="2011" name="Proc. Natl. Acad. Sci. U.S.A.">
        <title>Mimivirus shows dramatic genome reduction after intraamoebal culture.</title>
        <authorList>
            <person name="Boyer M."/>
            <person name="Azza S."/>
            <person name="Barrassi L."/>
            <person name="Klose T."/>
            <person name="Campocasso A."/>
            <person name="Pagnier I."/>
            <person name="Fournous G."/>
            <person name="Borg A."/>
            <person name="Robert C."/>
            <person name="Zhang X."/>
            <person name="Desnues C."/>
            <person name="Henrissat B."/>
            <person name="Rossmann M.G."/>
            <person name="La Scola B."/>
            <person name="Raoult D."/>
        </authorList>
    </citation>
    <scope>NUCLEOTIDE SEQUENCE [LARGE SCALE GENOMIC DNA]</scope>
    <source>
        <strain evidence="2">M4</strain>
    </source>
</reference>
<evidence type="ECO:0000313" key="1">
    <source>
        <dbReference type="EMBL" id="ADO18672.1"/>
    </source>
</evidence>
<dbReference type="EMBL" id="HQ336222">
    <property type="protein sequence ID" value="ADO18672.1"/>
    <property type="molecule type" value="Genomic_DNA"/>
</dbReference>
<dbReference type="GeneID" id="9925134"/>
<keyword evidence="4" id="KW-1185">Reference proteome</keyword>
<name>A0A0G2Y5Q0_MIMIV</name>
<dbReference type="Proteomes" id="UP000201519">
    <property type="component" value="Segment"/>
</dbReference>
<protein>
    <submittedName>
        <fullName evidence="2">Uncharacterized protein R503</fullName>
    </submittedName>
</protein>
<dbReference type="RefSeq" id="YP_003987015.1">
    <property type="nucleotide sequence ID" value="NC_014649.1"/>
</dbReference>
<evidence type="ECO:0000313" key="6">
    <source>
        <dbReference type="Proteomes" id="UP000274448"/>
    </source>
</evidence>
<evidence type="ECO:0000313" key="4">
    <source>
        <dbReference type="Proteomes" id="UP000201519"/>
    </source>
</evidence>
<proteinExistence type="predicted"/>
<organism evidence="1 4">
    <name type="scientific">Acanthamoeba polyphaga mimivirus</name>
    <name type="common">APMV</name>
    <dbReference type="NCBI Taxonomy" id="212035"/>
    <lineage>
        <taxon>Viruses</taxon>
        <taxon>Varidnaviria</taxon>
        <taxon>Bamfordvirae</taxon>
        <taxon>Nucleocytoviricota</taxon>
        <taxon>Megaviricetes</taxon>
        <taxon>Imitervirales</taxon>
        <taxon>Mimiviridae</taxon>
        <taxon>Megamimivirinae</taxon>
        <taxon>Mimivirus</taxon>
        <taxon>Mimivirus bradfordmassiliense</taxon>
    </lineage>
</organism>
<dbReference type="Proteomes" id="UP000240552">
    <property type="component" value="Segment"/>
</dbReference>
<dbReference type="EMBL" id="JN036606">
    <property type="protein sequence ID" value="AEJ34745.1"/>
    <property type="molecule type" value="Genomic_DNA"/>
</dbReference>
<gene>
    <name evidence="1" type="primary">R503</name>
    <name evidence="2" type="ORF">MIMI_R503</name>
</gene>
<evidence type="ECO:0000313" key="2">
    <source>
        <dbReference type="EMBL" id="AEJ34745.1"/>
    </source>
</evidence>